<protein>
    <submittedName>
        <fullName evidence="8">Chromate transporter, chromate ion transporter (CHR) family</fullName>
    </submittedName>
</protein>
<dbReference type="EMBL" id="CP000774">
    <property type="protein sequence ID" value="ABS64287.1"/>
    <property type="molecule type" value="Genomic_DNA"/>
</dbReference>
<feature type="transmembrane region" description="Helical" evidence="7">
    <location>
        <begin position="12"/>
        <end position="33"/>
    </location>
</feature>
<feature type="transmembrane region" description="Helical" evidence="7">
    <location>
        <begin position="246"/>
        <end position="266"/>
    </location>
</feature>
<dbReference type="GO" id="GO:0015109">
    <property type="term" value="F:chromate transmembrane transporter activity"/>
    <property type="evidence" value="ECO:0007669"/>
    <property type="project" value="InterPro"/>
</dbReference>
<accession>A7HWK4</accession>
<dbReference type="AlphaFoldDB" id="A7HWK4"/>
<dbReference type="Proteomes" id="UP000006377">
    <property type="component" value="Chromosome"/>
</dbReference>
<dbReference type="PANTHER" id="PTHR33567:SF3">
    <property type="entry name" value="CHROMATE ION TRANSPORTER (EUROFUNG)"/>
    <property type="match status" value="1"/>
</dbReference>
<evidence type="ECO:0000313" key="9">
    <source>
        <dbReference type="Proteomes" id="UP000006377"/>
    </source>
</evidence>
<keyword evidence="4 7" id="KW-0812">Transmembrane</keyword>
<organism evidence="8 9">
    <name type="scientific">Parvibaculum lavamentivorans (strain DS-1 / DSM 13023 / NCIMB 13966)</name>
    <dbReference type="NCBI Taxonomy" id="402881"/>
    <lineage>
        <taxon>Bacteria</taxon>
        <taxon>Pseudomonadati</taxon>
        <taxon>Pseudomonadota</taxon>
        <taxon>Alphaproteobacteria</taxon>
        <taxon>Hyphomicrobiales</taxon>
        <taxon>Parvibaculaceae</taxon>
        <taxon>Parvibaculum</taxon>
    </lineage>
</organism>
<dbReference type="RefSeq" id="WP_012111602.1">
    <property type="nucleotide sequence ID" value="NC_009719.1"/>
</dbReference>
<dbReference type="PIRSF" id="PIRSF004810">
    <property type="entry name" value="ChrA"/>
    <property type="match status" value="1"/>
</dbReference>
<feature type="transmembrane region" description="Helical" evidence="7">
    <location>
        <begin position="286"/>
        <end position="306"/>
    </location>
</feature>
<dbReference type="InterPro" id="IPR003370">
    <property type="entry name" value="Chromate_transpt"/>
</dbReference>
<evidence type="ECO:0000256" key="5">
    <source>
        <dbReference type="ARBA" id="ARBA00022989"/>
    </source>
</evidence>
<dbReference type="KEGG" id="pla:Plav_2679"/>
<proteinExistence type="inferred from homology"/>
<feature type="transmembrane region" description="Helical" evidence="7">
    <location>
        <begin position="83"/>
        <end position="106"/>
    </location>
</feature>
<dbReference type="PANTHER" id="PTHR33567">
    <property type="entry name" value="CHROMATE ION TRANSPORTER (EUROFUNG)"/>
    <property type="match status" value="1"/>
</dbReference>
<keyword evidence="5 7" id="KW-1133">Transmembrane helix</keyword>
<keyword evidence="9" id="KW-1185">Reference proteome</keyword>
<sequence>MTDLRTVSFGEAFGIWAKIGFLSFGGPAGQIALMHRILVDEKKWLSEPQFLHALNFCMLLPGPEAQQLATYSGWLLHGLKGGLAAGLMFILPGVAVMLGLSMLYAAYADLGLVEAVFFGIKAAVFAIVIEALIRISKRVMKSGALYAVAAAAFAAIFFFDVPFPLVVAAAALFGLAAARRAPWIFGDTLKAPEEEERRVNGGDHTRASPRRTFVTALVGLALWLGPVAALILFFGMGHVFAQEAVFFSKMAVITFGGAYAVLAYVAQEAVQNYGWLNPGEMLDGLGLAETTPGPLILVLQFVGYLAAHRAETGINPALAGAIGALVTVWVTFAPCFLWIFLGAPYVERLRKVATLNAAFTAITAAVVGVILNLAIWFGLHVLFGEVEEVRTGILRLWIPDTATLDPWALALSVAALVAVLRFHAGMLPALGMAAAAGVAISFL</sequence>
<evidence type="ECO:0000256" key="7">
    <source>
        <dbReference type="SAM" id="Phobius"/>
    </source>
</evidence>
<reference evidence="8 9" key="1">
    <citation type="journal article" date="2011" name="Stand. Genomic Sci.">
        <title>Complete genome sequence of Parvibaculum lavamentivorans type strain (DS-1(T)).</title>
        <authorList>
            <person name="Schleheck D."/>
            <person name="Weiss M."/>
            <person name="Pitluck S."/>
            <person name="Bruce D."/>
            <person name="Land M.L."/>
            <person name="Han S."/>
            <person name="Saunders E."/>
            <person name="Tapia R."/>
            <person name="Detter C."/>
            <person name="Brettin T."/>
            <person name="Han J."/>
            <person name="Woyke T."/>
            <person name="Goodwin L."/>
            <person name="Pennacchio L."/>
            <person name="Nolan M."/>
            <person name="Cook A.M."/>
            <person name="Kjelleberg S."/>
            <person name="Thomas T."/>
        </authorList>
    </citation>
    <scope>NUCLEOTIDE SEQUENCE [LARGE SCALE GENOMIC DNA]</scope>
    <source>
        <strain evidence="9">DS-1 / DSM 13023 / NCIMB 13966</strain>
    </source>
</reference>
<evidence type="ECO:0000256" key="2">
    <source>
        <dbReference type="ARBA" id="ARBA00005262"/>
    </source>
</evidence>
<dbReference type="Pfam" id="PF02417">
    <property type="entry name" value="Chromate_transp"/>
    <property type="match status" value="2"/>
</dbReference>
<name>A7HWK4_PARL1</name>
<comment type="similarity">
    <text evidence="2">Belongs to the chromate ion transporter (CHR) (TC 2.A.51) family.</text>
</comment>
<dbReference type="GO" id="GO:0005886">
    <property type="term" value="C:plasma membrane"/>
    <property type="evidence" value="ECO:0007669"/>
    <property type="project" value="UniProtKB-SubCell"/>
</dbReference>
<comment type="subcellular location">
    <subcellularLocation>
        <location evidence="1">Cell membrane</location>
        <topology evidence="1">Multi-pass membrane protein</topology>
    </subcellularLocation>
</comment>
<feature type="transmembrane region" description="Helical" evidence="7">
    <location>
        <begin position="318"/>
        <end position="341"/>
    </location>
</feature>
<feature type="transmembrane region" description="Helical" evidence="7">
    <location>
        <begin position="213"/>
        <end position="234"/>
    </location>
</feature>
<gene>
    <name evidence="8" type="ordered locus">Plav_2679</name>
</gene>
<evidence type="ECO:0000256" key="6">
    <source>
        <dbReference type="ARBA" id="ARBA00023136"/>
    </source>
</evidence>
<dbReference type="NCBIfam" id="TIGR00937">
    <property type="entry name" value="2A51"/>
    <property type="match status" value="1"/>
</dbReference>
<keyword evidence="6 7" id="KW-0472">Membrane</keyword>
<evidence type="ECO:0000256" key="1">
    <source>
        <dbReference type="ARBA" id="ARBA00004651"/>
    </source>
</evidence>
<feature type="transmembrane region" description="Helical" evidence="7">
    <location>
        <begin position="112"/>
        <end position="133"/>
    </location>
</feature>
<dbReference type="OrthoDB" id="8969999at2"/>
<evidence type="ECO:0000313" key="8">
    <source>
        <dbReference type="EMBL" id="ABS64287.1"/>
    </source>
</evidence>
<evidence type="ECO:0000256" key="4">
    <source>
        <dbReference type="ARBA" id="ARBA00022692"/>
    </source>
</evidence>
<keyword evidence="3" id="KW-1003">Cell membrane</keyword>
<feature type="transmembrane region" description="Helical" evidence="7">
    <location>
        <begin position="145"/>
        <end position="178"/>
    </location>
</feature>
<dbReference type="STRING" id="402881.Plav_2679"/>
<dbReference type="eggNOG" id="COG2059">
    <property type="taxonomic scope" value="Bacteria"/>
</dbReference>
<dbReference type="HOGENOM" id="CLU_018106_0_0_5"/>
<feature type="transmembrane region" description="Helical" evidence="7">
    <location>
        <begin position="361"/>
        <end position="383"/>
    </location>
</feature>
<evidence type="ECO:0000256" key="3">
    <source>
        <dbReference type="ARBA" id="ARBA00022475"/>
    </source>
</evidence>
<dbReference type="InterPro" id="IPR014047">
    <property type="entry name" value="Chr_Tranpt_l_chain"/>
</dbReference>